<evidence type="ECO:0000256" key="5">
    <source>
        <dbReference type="RuleBase" id="RU361177"/>
    </source>
</evidence>
<keyword evidence="3 5" id="KW-0274">FAD</keyword>
<reference evidence="8" key="1">
    <citation type="journal article" date="2020" name="bioRxiv">
        <title>Comparative genomics of Chlamydomonas.</title>
        <authorList>
            <person name="Craig R.J."/>
            <person name="Hasan A.R."/>
            <person name="Ness R.W."/>
            <person name="Keightley P.D."/>
        </authorList>
    </citation>
    <scope>NUCLEOTIDE SEQUENCE</scope>
    <source>
        <strain evidence="8">CCAP 11/70</strain>
    </source>
</reference>
<dbReference type="EMBL" id="JAEHOE010000007">
    <property type="protein sequence ID" value="KAG2499276.1"/>
    <property type="molecule type" value="Genomic_DNA"/>
</dbReference>
<feature type="compositionally biased region" description="Low complexity" evidence="6">
    <location>
        <begin position="747"/>
        <end position="757"/>
    </location>
</feature>
<proteinExistence type="inferred from homology"/>
<comment type="caution">
    <text evidence="8">The sequence shown here is derived from an EMBL/GenBank/DDBJ whole genome shotgun (WGS) entry which is preliminary data.</text>
</comment>
<dbReference type="PRINTS" id="PR00368">
    <property type="entry name" value="FADPNR"/>
</dbReference>
<evidence type="ECO:0000313" key="8">
    <source>
        <dbReference type="EMBL" id="KAG2499276.1"/>
    </source>
</evidence>
<keyword evidence="2 5" id="KW-0285">Flavoprotein</keyword>
<organism evidence="8 9">
    <name type="scientific">Edaphochlamys debaryana</name>
    <dbReference type="NCBI Taxonomy" id="47281"/>
    <lineage>
        <taxon>Eukaryota</taxon>
        <taxon>Viridiplantae</taxon>
        <taxon>Chlorophyta</taxon>
        <taxon>core chlorophytes</taxon>
        <taxon>Chlorophyceae</taxon>
        <taxon>CS clade</taxon>
        <taxon>Chlamydomonadales</taxon>
        <taxon>Chlamydomonadales incertae sedis</taxon>
        <taxon>Edaphochlamys</taxon>
    </lineage>
</organism>
<evidence type="ECO:0000256" key="4">
    <source>
        <dbReference type="ARBA" id="ARBA00023002"/>
    </source>
</evidence>
<feature type="region of interest" description="Disordered" evidence="6">
    <location>
        <begin position="132"/>
        <end position="164"/>
    </location>
</feature>
<dbReference type="Pfam" id="PF19834">
    <property type="entry name" value="DUF6314"/>
    <property type="match status" value="2"/>
</dbReference>
<feature type="domain" description="DUF6314" evidence="7">
    <location>
        <begin position="778"/>
        <end position="829"/>
    </location>
</feature>
<keyword evidence="5" id="KW-0503">Monooxygenase</keyword>
<dbReference type="Pfam" id="PF00743">
    <property type="entry name" value="FMO-like"/>
    <property type="match status" value="2"/>
</dbReference>
<dbReference type="InterPro" id="IPR050346">
    <property type="entry name" value="FMO-like"/>
</dbReference>
<dbReference type="InterPro" id="IPR045632">
    <property type="entry name" value="DUF6314"/>
</dbReference>
<feature type="region of interest" description="Disordered" evidence="6">
    <location>
        <begin position="734"/>
        <end position="757"/>
    </location>
</feature>
<comment type="similarity">
    <text evidence="1 5">Belongs to the FMO family.</text>
</comment>
<dbReference type="GO" id="GO:0050661">
    <property type="term" value="F:NADP binding"/>
    <property type="evidence" value="ECO:0007669"/>
    <property type="project" value="InterPro"/>
</dbReference>
<dbReference type="Gene3D" id="3.50.50.60">
    <property type="entry name" value="FAD/NAD(P)-binding domain"/>
    <property type="match status" value="2"/>
</dbReference>
<evidence type="ECO:0000313" key="9">
    <source>
        <dbReference type="Proteomes" id="UP000612055"/>
    </source>
</evidence>
<evidence type="ECO:0000256" key="6">
    <source>
        <dbReference type="SAM" id="MobiDB-lite"/>
    </source>
</evidence>
<keyword evidence="4 5" id="KW-0560">Oxidoreductase</keyword>
<accession>A0A835YAY2</accession>
<dbReference type="EC" id="1.-.-.-" evidence="5"/>
<dbReference type="GO" id="GO:0050660">
    <property type="term" value="F:flavin adenine dinucleotide binding"/>
    <property type="evidence" value="ECO:0007669"/>
    <property type="project" value="InterPro"/>
</dbReference>
<dbReference type="SUPFAM" id="SSF51905">
    <property type="entry name" value="FAD/NAD(P)-binding domain"/>
    <property type="match status" value="1"/>
</dbReference>
<dbReference type="OrthoDB" id="66881at2759"/>
<evidence type="ECO:0000259" key="7">
    <source>
        <dbReference type="Pfam" id="PF19834"/>
    </source>
</evidence>
<dbReference type="PANTHER" id="PTHR23023">
    <property type="entry name" value="DIMETHYLANILINE MONOOXYGENASE"/>
    <property type="match status" value="1"/>
</dbReference>
<dbReference type="Proteomes" id="UP000612055">
    <property type="component" value="Unassembled WGS sequence"/>
</dbReference>
<evidence type="ECO:0000256" key="2">
    <source>
        <dbReference type="ARBA" id="ARBA00022630"/>
    </source>
</evidence>
<protein>
    <recommendedName>
        <fullName evidence="5">Flavin-containing monooxygenase</fullName>
        <ecNumber evidence="5">1.-.-.-</ecNumber>
    </recommendedName>
</protein>
<sequence length="842" mass="87023">MPPSASKQPKVAIIGAGLAGLVSAKSCAEAGLFPVVFDRRSRIAGMWGDDAAFYTTLQTNVSRHACAFSDFPWPPGTPDFPSAAAMGEYLAAYAKAFLDEGGNCRMQLSSEVLLVERPSPPSSQWRVDYRTASHNSGTSTGGGSSEQALANSASAAAGGGADSNGDGAVRSELFDAVIVATGANAQPHTPHIPGAETFPGLLLHSARYRSPASVAGRARVAVIGGGNSAVDIAADLASAVGSPGGPTQVLHVIPRSFWVVSRYLPSDATSPAPVFMPLDLTLYRRAPRKEDAERLFPTAEHRKAVNNYFRSLCGDQAARFGPCLEVPPDTTEPPALGISNSYGAMLTCGSLQLRRGRLVRFHGSTLELSTDAGGGCNSNGDGGSGSGGGGSGGGGGSLLLEDVDAVVLATGLKPSLSFLPPDLLQELSYTPDDNYIPLALHRGVFAPSIPGLAFVGLWRGPYFTPTELQARLAAAVFSGALPYDDAAVQRDSVATEIRIREQRPRPFLPHADYVGHVDSLARALHVLPPPESRADPAYDHVIAAQFAVVPPPPSPLLAAEAAAERAAAAAAAAAGALEELSAAVRAHREGRGVAAAVFQSLHGEWELRRTIVSRMDSSPSGVVRGRASFTPTAPPAAAAAAADAAAAGGPGSGGAAGGGLPYLYAEQGQFITDRGAVMRVRREYEYEYDRTADRLDVYFREGAARGAFFHSLRFLPPQAPKTAAAQGAVASGVTSSSTAADGGGSSSTGPGSTSVSGASAAAPAAAEAAAAGSGAAGGWRAVGEHLCIRDMYRSSYRFEFQGLWLREFEIQFDVKGPNKDYTAVATYRRPEPGAQAAPGDWA</sequence>
<dbReference type="InterPro" id="IPR020946">
    <property type="entry name" value="Flavin_mOase-like"/>
</dbReference>
<evidence type="ECO:0000256" key="1">
    <source>
        <dbReference type="ARBA" id="ARBA00009183"/>
    </source>
</evidence>
<dbReference type="AlphaFoldDB" id="A0A835YAY2"/>
<name>A0A835YAY2_9CHLO</name>
<dbReference type="GO" id="GO:0004499">
    <property type="term" value="F:N,N-dimethylaniline monooxygenase activity"/>
    <property type="evidence" value="ECO:0007669"/>
    <property type="project" value="InterPro"/>
</dbReference>
<feature type="region of interest" description="Disordered" evidence="6">
    <location>
        <begin position="372"/>
        <end position="393"/>
    </location>
</feature>
<keyword evidence="9" id="KW-1185">Reference proteome</keyword>
<evidence type="ECO:0000256" key="3">
    <source>
        <dbReference type="ARBA" id="ARBA00022827"/>
    </source>
</evidence>
<comment type="cofactor">
    <cofactor evidence="5">
        <name>FAD</name>
        <dbReference type="ChEBI" id="CHEBI:57692"/>
    </cofactor>
</comment>
<dbReference type="InterPro" id="IPR036188">
    <property type="entry name" value="FAD/NAD-bd_sf"/>
</dbReference>
<feature type="domain" description="DUF6314" evidence="7">
    <location>
        <begin position="601"/>
        <end position="718"/>
    </location>
</feature>
<gene>
    <name evidence="8" type="ORF">HYH03_002854</name>
</gene>